<dbReference type="EMBL" id="CP012159">
    <property type="protein sequence ID" value="AKT38540.1"/>
    <property type="molecule type" value="Genomic_DNA"/>
</dbReference>
<proteinExistence type="predicted"/>
<dbReference type="AlphaFoldDB" id="A0A0K1ECE4"/>
<dbReference type="InterPro" id="IPR049002">
    <property type="entry name" value="Stv"/>
</dbReference>
<sequence>MAGYIVSGHGGRYTQPGQVTVPAGFSVVFFEEDNRILYNEDAWPIYNHLLSGDEGWVQSRVKHTYQAGDTLNDYACWKYPELTRNSGIFKVGAFSSSNPAISLDGYNYSSPLMLSELFTQLSGSPGTIYWVACTEAS</sequence>
<dbReference type="RefSeq" id="WP_050430750.1">
    <property type="nucleotide sequence ID" value="NZ_CP012159.1"/>
</dbReference>
<protein>
    <recommendedName>
        <fullName evidence="1">Putative adhesin Stv domain-containing protein</fullName>
    </recommendedName>
</protein>
<keyword evidence="3" id="KW-1185">Reference proteome</keyword>
<gene>
    <name evidence="2" type="ORF">CMC5_026870</name>
</gene>
<evidence type="ECO:0000313" key="3">
    <source>
        <dbReference type="Proteomes" id="UP000067626"/>
    </source>
</evidence>
<name>A0A0K1ECE4_CHOCO</name>
<dbReference type="Proteomes" id="UP000067626">
    <property type="component" value="Chromosome"/>
</dbReference>
<dbReference type="KEGG" id="ccro:CMC5_026870"/>
<accession>A0A0K1ECE4</accession>
<feature type="domain" description="Putative adhesin Stv" evidence="1">
    <location>
        <begin position="4"/>
        <end position="135"/>
    </location>
</feature>
<organism evidence="2 3">
    <name type="scientific">Chondromyces crocatus</name>
    <dbReference type="NCBI Taxonomy" id="52"/>
    <lineage>
        <taxon>Bacteria</taxon>
        <taxon>Pseudomonadati</taxon>
        <taxon>Myxococcota</taxon>
        <taxon>Polyangia</taxon>
        <taxon>Polyangiales</taxon>
        <taxon>Polyangiaceae</taxon>
        <taxon>Chondromyces</taxon>
    </lineage>
</organism>
<dbReference type="Pfam" id="PF21527">
    <property type="entry name" value="Stv"/>
    <property type="match status" value="1"/>
</dbReference>
<evidence type="ECO:0000259" key="1">
    <source>
        <dbReference type="Pfam" id="PF21527"/>
    </source>
</evidence>
<reference evidence="2 3" key="1">
    <citation type="submission" date="2015-07" db="EMBL/GenBank/DDBJ databases">
        <title>Genome analysis of myxobacterium Chondromyces crocatus Cm c5 reveals a high potential for natural compound synthesis and the genetic basis for the loss of fruiting body formation.</title>
        <authorList>
            <person name="Zaburannyi N."/>
            <person name="Bunk B."/>
            <person name="Maier J."/>
            <person name="Overmann J."/>
            <person name="Mueller R."/>
        </authorList>
    </citation>
    <scope>NUCLEOTIDE SEQUENCE [LARGE SCALE GENOMIC DNA]</scope>
    <source>
        <strain evidence="2 3">Cm c5</strain>
    </source>
</reference>
<dbReference type="OrthoDB" id="9757917at2"/>
<evidence type="ECO:0000313" key="2">
    <source>
        <dbReference type="EMBL" id="AKT38540.1"/>
    </source>
</evidence>